<proteinExistence type="predicted"/>
<evidence type="ECO:0000313" key="3">
    <source>
        <dbReference type="Proteomes" id="UP001432322"/>
    </source>
</evidence>
<sequence length="145" mass="16734">SYSRMRHLLLSTVIVLTVTCNRWADYDILSAHGGVFRALQWTSQEVNHISALHARGEYHKLMHLIKEKLLDADDVSMADRRRIDRFLVAKRPPAVFRNLFDDDEKESIDISHSEGQVDDVLSIWSTALIRLSDQLRSIVIDYITT</sequence>
<evidence type="ECO:0000256" key="1">
    <source>
        <dbReference type="SAM" id="SignalP"/>
    </source>
</evidence>
<reference evidence="2" key="1">
    <citation type="submission" date="2023-10" db="EMBL/GenBank/DDBJ databases">
        <title>Genome assembly of Pristionchus species.</title>
        <authorList>
            <person name="Yoshida K."/>
            <person name="Sommer R.J."/>
        </authorList>
    </citation>
    <scope>NUCLEOTIDE SEQUENCE</scope>
    <source>
        <strain evidence="2">RS5133</strain>
    </source>
</reference>
<dbReference type="AlphaFoldDB" id="A0AAV5WBD1"/>
<protein>
    <submittedName>
        <fullName evidence="2">Uncharacterized protein</fullName>
    </submittedName>
</protein>
<keyword evidence="3" id="KW-1185">Reference proteome</keyword>
<feature type="non-terminal residue" evidence="2">
    <location>
        <position position="1"/>
    </location>
</feature>
<organism evidence="2 3">
    <name type="scientific">Pristionchus fissidentatus</name>
    <dbReference type="NCBI Taxonomy" id="1538716"/>
    <lineage>
        <taxon>Eukaryota</taxon>
        <taxon>Metazoa</taxon>
        <taxon>Ecdysozoa</taxon>
        <taxon>Nematoda</taxon>
        <taxon>Chromadorea</taxon>
        <taxon>Rhabditida</taxon>
        <taxon>Rhabditina</taxon>
        <taxon>Diplogasteromorpha</taxon>
        <taxon>Diplogasteroidea</taxon>
        <taxon>Neodiplogasteridae</taxon>
        <taxon>Pristionchus</taxon>
    </lineage>
</organism>
<feature type="signal peptide" evidence="1">
    <location>
        <begin position="1"/>
        <end position="20"/>
    </location>
</feature>
<accession>A0AAV5WBD1</accession>
<evidence type="ECO:0000313" key="2">
    <source>
        <dbReference type="EMBL" id="GMT28292.1"/>
    </source>
</evidence>
<feature type="non-terminal residue" evidence="2">
    <location>
        <position position="145"/>
    </location>
</feature>
<keyword evidence="1" id="KW-0732">Signal</keyword>
<feature type="chain" id="PRO_5044022970" evidence="1">
    <location>
        <begin position="21"/>
        <end position="145"/>
    </location>
</feature>
<dbReference type="EMBL" id="BTSY01000005">
    <property type="protein sequence ID" value="GMT28292.1"/>
    <property type="molecule type" value="Genomic_DNA"/>
</dbReference>
<name>A0AAV5WBD1_9BILA</name>
<comment type="caution">
    <text evidence="2">The sequence shown here is derived from an EMBL/GenBank/DDBJ whole genome shotgun (WGS) entry which is preliminary data.</text>
</comment>
<dbReference type="Proteomes" id="UP001432322">
    <property type="component" value="Unassembled WGS sequence"/>
</dbReference>
<gene>
    <name evidence="2" type="ORF">PFISCL1PPCAC_19589</name>
</gene>